<dbReference type="Pfam" id="PF02518">
    <property type="entry name" value="HATPase_c"/>
    <property type="match status" value="1"/>
</dbReference>
<evidence type="ECO:0000313" key="9">
    <source>
        <dbReference type="EMBL" id="VAW41096.1"/>
    </source>
</evidence>
<protein>
    <recommendedName>
        <fullName evidence="2">histidine kinase</fullName>
        <ecNumber evidence="2">2.7.13.3</ecNumber>
    </recommendedName>
</protein>
<dbReference type="InterPro" id="IPR036890">
    <property type="entry name" value="HATPase_C_sf"/>
</dbReference>
<feature type="coiled-coil region" evidence="7">
    <location>
        <begin position="80"/>
        <end position="121"/>
    </location>
</feature>
<dbReference type="PRINTS" id="PR00344">
    <property type="entry name" value="BCTRLSENSOR"/>
</dbReference>
<evidence type="ECO:0000256" key="7">
    <source>
        <dbReference type="SAM" id="Coils"/>
    </source>
</evidence>
<accession>A0A3B0W957</accession>
<dbReference type="PROSITE" id="PS50109">
    <property type="entry name" value="HIS_KIN"/>
    <property type="match status" value="1"/>
</dbReference>
<dbReference type="EMBL" id="UOEX01000370">
    <property type="protein sequence ID" value="VAW41096.1"/>
    <property type="molecule type" value="Genomic_DNA"/>
</dbReference>
<keyword evidence="6" id="KW-0902">Two-component regulatory system</keyword>
<keyword evidence="7" id="KW-0175">Coiled coil</keyword>
<dbReference type="InterPro" id="IPR036097">
    <property type="entry name" value="HisK_dim/P_sf"/>
</dbReference>
<dbReference type="InterPro" id="IPR003661">
    <property type="entry name" value="HisK_dim/P_dom"/>
</dbReference>
<dbReference type="InterPro" id="IPR050736">
    <property type="entry name" value="Sensor_HK_Regulatory"/>
</dbReference>
<dbReference type="InterPro" id="IPR005467">
    <property type="entry name" value="His_kinase_dom"/>
</dbReference>
<dbReference type="SUPFAM" id="SSF55874">
    <property type="entry name" value="ATPase domain of HSP90 chaperone/DNA topoisomerase II/histidine kinase"/>
    <property type="match status" value="1"/>
</dbReference>
<dbReference type="Gene3D" id="1.10.287.130">
    <property type="match status" value="1"/>
</dbReference>
<dbReference type="GO" id="GO:0000155">
    <property type="term" value="F:phosphorelay sensor kinase activity"/>
    <property type="evidence" value="ECO:0007669"/>
    <property type="project" value="InterPro"/>
</dbReference>
<evidence type="ECO:0000256" key="3">
    <source>
        <dbReference type="ARBA" id="ARBA00022553"/>
    </source>
</evidence>
<dbReference type="EC" id="2.7.13.3" evidence="2"/>
<evidence type="ECO:0000259" key="8">
    <source>
        <dbReference type="PROSITE" id="PS50109"/>
    </source>
</evidence>
<proteinExistence type="predicted"/>
<feature type="domain" description="Histidine kinase" evidence="8">
    <location>
        <begin position="128"/>
        <end position="346"/>
    </location>
</feature>
<dbReference type="InterPro" id="IPR029016">
    <property type="entry name" value="GAF-like_dom_sf"/>
</dbReference>
<evidence type="ECO:0000256" key="6">
    <source>
        <dbReference type="ARBA" id="ARBA00023012"/>
    </source>
</evidence>
<dbReference type="Gene3D" id="3.30.565.10">
    <property type="entry name" value="Histidine kinase-like ATPase, C-terminal domain"/>
    <property type="match status" value="1"/>
</dbReference>
<dbReference type="PANTHER" id="PTHR43711">
    <property type="entry name" value="TWO-COMPONENT HISTIDINE KINASE"/>
    <property type="match status" value="1"/>
</dbReference>
<evidence type="ECO:0000256" key="4">
    <source>
        <dbReference type="ARBA" id="ARBA00022679"/>
    </source>
</evidence>
<dbReference type="InterPro" id="IPR004358">
    <property type="entry name" value="Sig_transdc_His_kin-like_C"/>
</dbReference>
<dbReference type="Gene3D" id="3.30.450.40">
    <property type="match status" value="1"/>
</dbReference>
<feature type="non-terminal residue" evidence="9">
    <location>
        <position position="1"/>
    </location>
</feature>
<dbReference type="Pfam" id="PF00512">
    <property type="entry name" value="HisKA"/>
    <property type="match status" value="1"/>
</dbReference>
<dbReference type="FunFam" id="3.30.565.10:FF:000006">
    <property type="entry name" value="Sensor histidine kinase WalK"/>
    <property type="match status" value="1"/>
</dbReference>
<name>A0A3B0W957_9ZZZZ</name>
<dbReference type="InterPro" id="IPR003594">
    <property type="entry name" value="HATPase_dom"/>
</dbReference>
<sequence>WNRREVLEYSSREATRHDNINFHAAFPLLVGKNCIGVLCIFTRSTAKPDKGLIQTMEAVAAQVALAMHSSRLYEETVKNAALLEEKVMERTRELEESQVQLQETVKDLNGANEKLRELDQLKSLFIASTSHELRTPLNSIIGFSAILRDEWLGSLNDEQKLNLSAIHRNGRHLLALINDIIDISKIEAGKLEGYVENFKLDELVDEALDTICSSAQDKGLELQHDIQPIAMRGDRRRLLQCLLNLLTNAVKFTNHGTITITGTLEEGAMVRLEVADTGIGIRQEDVANLFQPFVRLHAAGDGEYPGTGLGLYLTAKLVREVLGGEISLTSVYNQGSTFTLLMPMEVEV</sequence>
<dbReference type="CDD" id="cd00082">
    <property type="entry name" value="HisKA"/>
    <property type="match status" value="1"/>
</dbReference>
<dbReference type="SUPFAM" id="SSF55781">
    <property type="entry name" value="GAF domain-like"/>
    <property type="match status" value="1"/>
</dbReference>
<keyword evidence="5" id="KW-0418">Kinase</keyword>
<evidence type="ECO:0000256" key="1">
    <source>
        <dbReference type="ARBA" id="ARBA00000085"/>
    </source>
</evidence>
<evidence type="ECO:0000256" key="5">
    <source>
        <dbReference type="ARBA" id="ARBA00022777"/>
    </source>
</evidence>
<reference evidence="9" key="1">
    <citation type="submission" date="2018-06" db="EMBL/GenBank/DDBJ databases">
        <authorList>
            <person name="Zhirakovskaya E."/>
        </authorList>
    </citation>
    <scope>NUCLEOTIDE SEQUENCE</scope>
</reference>
<keyword evidence="3" id="KW-0597">Phosphoprotein</keyword>
<dbReference type="SUPFAM" id="SSF47384">
    <property type="entry name" value="Homodimeric domain of signal transducing histidine kinase"/>
    <property type="match status" value="1"/>
</dbReference>
<gene>
    <name evidence="9" type="ORF">MNBD_DELTA03-1517</name>
</gene>
<dbReference type="SMART" id="SM00388">
    <property type="entry name" value="HisKA"/>
    <property type="match status" value="1"/>
</dbReference>
<dbReference type="AlphaFoldDB" id="A0A3B0W957"/>
<dbReference type="PANTHER" id="PTHR43711:SF26">
    <property type="entry name" value="SENSOR HISTIDINE KINASE RCSC"/>
    <property type="match status" value="1"/>
</dbReference>
<keyword evidence="4" id="KW-0808">Transferase</keyword>
<organism evidence="9">
    <name type="scientific">hydrothermal vent metagenome</name>
    <dbReference type="NCBI Taxonomy" id="652676"/>
    <lineage>
        <taxon>unclassified sequences</taxon>
        <taxon>metagenomes</taxon>
        <taxon>ecological metagenomes</taxon>
    </lineage>
</organism>
<comment type="catalytic activity">
    <reaction evidence="1">
        <text>ATP + protein L-histidine = ADP + protein N-phospho-L-histidine.</text>
        <dbReference type="EC" id="2.7.13.3"/>
    </reaction>
</comment>
<evidence type="ECO:0000256" key="2">
    <source>
        <dbReference type="ARBA" id="ARBA00012438"/>
    </source>
</evidence>
<dbReference type="SMART" id="SM00387">
    <property type="entry name" value="HATPase_c"/>
    <property type="match status" value="1"/>
</dbReference>